<dbReference type="EMBL" id="ML993601">
    <property type="protein sequence ID" value="KAF2165200.1"/>
    <property type="molecule type" value="Genomic_DNA"/>
</dbReference>
<sequence>MVGLFETTFTYASQTQLPPTVSVEAGLRMLHDFDVIIRLSPDCRGCKRVPTPKHLAKPHNRPANGDGPFANGLNEHHEVLCYEVEEDLTFIPKRLWSGGVKYLAEFLPTAEGCDITVHAPGGFTSTNHWRLLREMIPEDEPGPVLERIQSKDLAHAVMMGEGWYVQIVSDARCNKTFAGFVKGFIKNSQTQLQKAFIEKLQASPAEQRQQRPTLGRRRSSEF</sequence>
<evidence type="ECO:0000259" key="2">
    <source>
        <dbReference type="Pfam" id="PF23155"/>
    </source>
</evidence>
<dbReference type="InterPro" id="IPR055481">
    <property type="entry name" value="DUF7053"/>
</dbReference>
<name>A0A6A6CG61_ZASCE</name>
<dbReference type="RefSeq" id="XP_033666089.1">
    <property type="nucleotide sequence ID" value="XM_033817412.1"/>
</dbReference>
<dbReference type="PANTHER" id="PTHR38117:SF1">
    <property type="entry name" value="DUF3074 DOMAIN-CONTAINING PROTEIN"/>
    <property type="match status" value="1"/>
</dbReference>
<gene>
    <name evidence="3" type="ORF">M409DRAFT_67461</name>
</gene>
<dbReference type="PANTHER" id="PTHR38117">
    <property type="entry name" value="NACHT AND WD40 DOMAIN PROTEIN"/>
    <property type="match status" value="1"/>
</dbReference>
<evidence type="ECO:0000256" key="1">
    <source>
        <dbReference type="SAM" id="MobiDB-lite"/>
    </source>
</evidence>
<evidence type="ECO:0000313" key="3">
    <source>
        <dbReference type="EMBL" id="KAF2165200.1"/>
    </source>
</evidence>
<dbReference type="AlphaFoldDB" id="A0A6A6CG61"/>
<dbReference type="GeneID" id="54570684"/>
<protein>
    <recommendedName>
        <fullName evidence="2">DUF7053 domain-containing protein</fullName>
    </recommendedName>
</protein>
<evidence type="ECO:0000313" key="4">
    <source>
        <dbReference type="Proteomes" id="UP000799537"/>
    </source>
</evidence>
<reference evidence="3" key="1">
    <citation type="journal article" date="2020" name="Stud. Mycol.">
        <title>101 Dothideomycetes genomes: a test case for predicting lifestyles and emergence of pathogens.</title>
        <authorList>
            <person name="Haridas S."/>
            <person name="Albert R."/>
            <person name="Binder M."/>
            <person name="Bloem J."/>
            <person name="Labutti K."/>
            <person name="Salamov A."/>
            <person name="Andreopoulos B."/>
            <person name="Baker S."/>
            <person name="Barry K."/>
            <person name="Bills G."/>
            <person name="Bluhm B."/>
            <person name="Cannon C."/>
            <person name="Castanera R."/>
            <person name="Culley D."/>
            <person name="Daum C."/>
            <person name="Ezra D."/>
            <person name="Gonzalez J."/>
            <person name="Henrissat B."/>
            <person name="Kuo A."/>
            <person name="Liang C."/>
            <person name="Lipzen A."/>
            <person name="Lutzoni F."/>
            <person name="Magnuson J."/>
            <person name="Mondo S."/>
            <person name="Nolan M."/>
            <person name="Ohm R."/>
            <person name="Pangilinan J."/>
            <person name="Park H.-J."/>
            <person name="Ramirez L."/>
            <person name="Alfaro M."/>
            <person name="Sun H."/>
            <person name="Tritt A."/>
            <person name="Yoshinaga Y."/>
            <person name="Zwiers L.-H."/>
            <person name="Turgeon B."/>
            <person name="Goodwin S."/>
            <person name="Spatafora J."/>
            <person name="Crous P."/>
            <person name="Grigoriev I."/>
        </authorList>
    </citation>
    <scope>NUCLEOTIDE SEQUENCE</scope>
    <source>
        <strain evidence="3">ATCC 36951</strain>
    </source>
</reference>
<dbReference type="Pfam" id="PF23155">
    <property type="entry name" value="DUF7053"/>
    <property type="match status" value="1"/>
</dbReference>
<feature type="domain" description="DUF7053" evidence="2">
    <location>
        <begin position="7"/>
        <end position="201"/>
    </location>
</feature>
<keyword evidence="4" id="KW-1185">Reference proteome</keyword>
<proteinExistence type="predicted"/>
<feature type="region of interest" description="Disordered" evidence="1">
    <location>
        <begin position="202"/>
        <end position="222"/>
    </location>
</feature>
<dbReference type="OrthoDB" id="3838383at2759"/>
<accession>A0A6A6CG61</accession>
<organism evidence="3 4">
    <name type="scientific">Zasmidium cellare ATCC 36951</name>
    <dbReference type="NCBI Taxonomy" id="1080233"/>
    <lineage>
        <taxon>Eukaryota</taxon>
        <taxon>Fungi</taxon>
        <taxon>Dikarya</taxon>
        <taxon>Ascomycota</taxon>
        <taxon>Pezizomycotina</taxon>
        <taxon>Dothideomycetes</taxon>
        <taxon>Dothideomycetidae</taxon>
        <taxon>Mycosphaerellales</taxon>
        <taxon>Mycosphaerellaceae</taxon>
        <taxon>Zasmidium</taxon>
    </lineage>
</organism>
<dbReference type="Proteomes" id="UP000799537">
    <property type="component" value="Unassembled WGS sequence"/>
</dbReference>